<dbReference type="STRING" id="190192.MK1198"/>
<feature type="transmembrane region" description="Helical" evidence="7">
    <location>
        <begin position="113"/>
        <end position="135"/>
    </location>
</feature>
<feature type="transmembrane region" description="Helical" evidence="7">
    <location>
        <begin position="141"/>
        <end position="161"/>
    </location>
</feature>
<gene>
    <name evidence="8" type="ordered locus">MK1198</name>
</gene>
<dbReference type="FunCoup" id="Q8TW39">
    <property type="interactions" value="1"/>
</dbReference>
<proteinExistence type="inferred from homology"/>
<dbReference type="InParanoid" id="Q8TW39"/>
<sequence length="202" mass="21296">MGLEALDPYGVLKGVIELFVVVDPIGNVPALLAVTSELRPRDRVRVVHRAVAFAAVLILGFAVAGKATLDYLGISVEALMIAGGILLLRAAFGMVEGDPTGFRIEPGSHIDVAYVPLGTPLLAGPGAIVTVIVMLHRHGRLETILACLIVMLLTLVTFRAAERLARFLGRSGIRVLTRVMGVLLAAIGVQMVLDGVSAFVRG</sequence>
<dbReference type="Proteomes" id="UP000001826">
    <property type="component" value="Chromosome"/>
</dbReference>
<evidence type="ECO:0000256" key="2">
    <source>
        <dbReference type="ARBA" id="ARBA00009784"/>
    </source>
</evidence>
<keyword evidence="9" id="KW-1185">Reference proteome</keyword>
<comment type="subcellular location">
    <subcellularLocation>
        <location evidence="1 7">Cell membrane</location>
        <topology evidence="1 7">Multi-pass membrane protein</topology>
    </subcellularLocation>
</comment>
<evidence type="ECO:0000256" key="3">
    <source>
        <dbReference type="ARBA" id="ARBA00022475"/>
    </source>
</evidence>
<dbReference type="GO" id="GO:0005886">
    <property type="term" value="C:plasma membrane"/>
    <property type="evidence" value="ECO:0007669"/>
    <property type="project" value="UniProtKB-SubCell"/>
</dbReference>
<protein>
    <recommendedName>
        <fullName evidence="7">UPF0056 membrane protein</fullName>
    </recommendedName>
</protein>
<evidence type="ECO:0000256" key="4">
    <source>
        <dbReference type="ARBA" id="ARBA00022692"/>
    </source>
</evidence>
<keyword evidence="3" id="KW-1003">Cell membrane</keyword>
<keyword evidence="4 7" id="KW-0812">Transmembrane</keyword>
<evidence type="ECO:0000256" key="7">
    <source>
        <dbReference type="RuleBase" id="RU362048"/>
    </source>
</evidence>
<feature type="transmembrane region" description="Helical" evidence="7">
    <location>
        <begin position="173"/>
        <end position="193"/>
    </location>
</feature>
<evidence type="ECO:0000313" key="8">
    <source>
        <dbReference type="EMBL" id="AAM02411.1"/>
    </source>
</evidence>
<dbReference type="EMBL" id="AE009439">
    <property type="protein sequence ID" value="AAM02411.1"/>
    <property type="molecule type" value="Genomic_DNA"/>
</dbReference>
<dbReference type="PaxDb" id="190192-MK1198"/>
<evidence type="ECO:0000256" key="6">
    <source>
        <dbReference type="ARBA" id="ARBA00023136"/>
    </source>
</evidence>
<name>Q8TW39_METKA</name>
<dbReference type="PANTHER" id="PTHR33508">
    <property type="entry name" value="UPF0056 MEMBRANE PROTEIN YHCE"/>
    <property type="match status" value="1"/>
</dbReference>
<keyword evidence="6 7" id="KW-0472">Membrane</keyword>
<dbReference type="EnsemblBacteria" id="AAM02411">
    <property type="protein sequence ID" value="AAM02411"/>
    <property type="gene ID" value="MK1198"/>
</dbReference>
<feature type="transmembrane region" description="Helical" evidence="7">
    <location>
        <begin position="71"/>
        <end position="92"/>
    </location>
</feature>
<feature type="transmembrane region" description="Helical" evidence="7">
    <location>
        <begin position="15"/>
        <end position="34"/>
    </location>
</feature>
<reference evidence="8 9" key="1">
    <citation type="journal article" date="2002" name="Proc. Natl. Acad. Sci. U.S.A.">
        <title>The complete genome of hyperthermophile Methanopyrus kandleri AV19 and monophyly of archaeal methanogens.</title>
        <authorList>
            <person name="Slesarev A.I."/>
            <person name="Mezhevaya K.V."/>
            <person name="Makarova K.S."/>
            <person name="Polushin N.N."/>
            <person name="Shcherbinina O.V."/>
            <person name="Shakhova V.V."/>
            <person name="Belova G.I."/>
            <person name="Aravind L."/>
            <person name="Natale D.A."/>
            <person name="Rogozin I.B."/>
            <person name="Tatusov R.L."/>
            <person name="Wolf Y.I."/>
            <person name="Stetter K.O."/>
            <person name="Malykh A.G."/>
            <person name="Koonin E.V."/>
            <person name="Kozyavkin S.A."/>
        </authorList>
    </citation>
    <scope>NUCLEOTIDE SEQUENCE [LARGE SCALE GENOMIC DNA]</scope>
    <source>
        <strain evidence="9">AV19 / DSM 6324 / JCM 9639 / NBRC 100938</strain>
    </source>
</reference>
<accession>Q8TW39</accession>
<dbReference type="AlphaFoldDB" id="Q8TW39"/>
<evidence type="ECO:0000313" key="9">
    <source>
        <dbReference type="Proteomes" id="UP000001826"/>
    </source>
</evidence>
<evidence type="ECO:0000256" key="1">
    <source>
        <dbReference type="ARBA" id="ARBA00004651"/>
    </source>
</evidence>
<comment type="similarity">
    <text evidence="2 7">Belongs to the UPF0056 (MarC) family.</text>
</comment>
<dbReference type="PANTHER" id="PTHR33508:SF1">
    <property type="entry name" value="UPF0056 MEMBRANE PROTEIN YHCE"/>
    <property type="match status" value="1"/>
</dbReference>
<organism evidence="8 9">
    <name type="scientific">Methanopyrus kandleri (strain AV19 / DSM 6324 / JCM 9639 / NBRC 100938)</name>
    <dbReference type="NCBI Taxonomy" id="190192"/>
    <lineage>
        <taxon>Archaea</taxon>
        <taxon>Methanobacteriati</taxon>
        <taxon>Methanobacteriota</taxon>
        <taxon>Methanomada group</taxon>
        <taxon>Methanopyri</taxon>
        <taxon>Methanopyrales</taxon>
        <taxon>Methanopyraceae</taxon>
        <taxon>Methanopyrus</taxon>
    </lineage>
</organism>
<evidence type="ECO:0000256" key="5">
    <source>
        <dbReference type="ARBA" id="ARBA00022989"/>
    </source>
</evidence>
<dbReference type="Pfam" id="PF01914">
    <property type="entry name" value="MarC"/>
    <property type="match status" value="1"/>
</dbReference>
<dbReference type="HOGENOM" id="CLU_079909_0_0_2"/>
<dbReference type="InterPro" id="IPR002771">
    <property type="entry name" value="Multi_antbiot-R_MarC"/>
</dbReference>
<dbReference type="KEGG" id="mka:MK1198"/>
<dbReference type="NCBIfam" id="TIGR00427">
    <property type="entry name" value="NAAT family transporter"/>
    <property type="match status" value="1"/>
</dbReference>
<feature type="transmembrane region" description="Helical" evidence="7">
    <location>
        <begin position="46"/>
        <end position="65"/>
    </location>
</feature>
<keyword evidence="5 7" id="KW-1133">Transmembrane helix</keyword>